<evidence type="ECO:0000313" key="2">
    <source>
        <dbReference type="EMBL" id="MBO1264904.1"/>
    </source>
</evidence>
<name>A0A939H9B0_9CLOT</name>
<accession>A0A939H9B0</accession>
<dbReference type="Proteomes" id="UP000664218">
    <property type="component" value="Unassembled WGS sequence"/>
</dbReference>
<organism evidence="2 3">
    <name type="scientific">Proteiniclasticum aestuarii</name>
    <dbReference type="NCBI Taxonomy" id="2817862"/>
    <lineage>
        <taxon>Bacteria</taxon>
        <taxon>Bacillati</taxon>
        <taxon>Bacillota</taxon>
        <taxon>Clostridia</taxon>
        <taxon>Eubacteriales</taxon>
        <taxon>Clostridiaceae</taxon>
        <taxon>Proteiniclasticum</taxon>
    </lineage>
</organism>
<sequence>MNEKEKFRQEKIDEAESHFEAENMNKYDELELKEKNLKINEFETEYVDPTDEEVKDIKDHPCVDQEEVEKRNPDEFSKKI</sequence>
<proteinExistence type="predicted"/>
<protein>
    <submittedName>
        <fullName evidence="2">Uncharacterized protein</fullName>
    </submittedName>
</protein>
<gene>
    <name evidence="2" type="ORF">J3A84_07675</name>
</gene>
<comment type="caution">
    <text evidence="2">The sequence shown here is derived from an EMBL/GenBank/DDBJ whole genome shotgun (WGS) entry which is preliminary data.</text>
</comment>
<dbReference type="RefSeq" id="WP_207599429.1">
    <property type="nucleotide sequence ID" value="NZ_JAFNJU010000005.1"/>
</dbReference>
<dbReference type="EMBL" id="JAFNJU010000005">
    <property type="protein sequence ID" value="MBO1264904.1"/>
    <property type="molecule type" value="Genomic_DNA"/>
</dbReference>
<feature type="region of interest" description="Disordered" evidence="1">
    <location>
        <begin position="1"/>
        <end position="20"/>
    </location>
</feature>
<dbReference type="AlphaFoldDB" id="A0A939H9B0"/>
<evidence type="ECO:0000313" key="3">
    <source>
        <dbReference type="Proteomes" id="UP000664218"/>
    </source>
</evidence>
<feature type="compositionally biased region" description="Basic and acidic residues" evidence="1">
    <location>
        <begin position="55"/>
        <end position="80"/>
    </location>
</feature>
<keyword evidence="3" id="KW-1185">Reference proteome</keyword>
<feature type="region of interest" description="Disordered" evidence="1">
    <location>
        <begin position="50"/>
        <end position="80"/>
    </location>
</feature>
<evidence type="ECO:0000256" key="1">
    <source>
        <dbReference type="SAM" id="MobiDB-lite"/>
    </source>
</evidence>
<reference evidence="2" key="1">
    <citation type="submission" date="2021-03" db="EMBL/GenBank/DDBJ databases">
        <title>Proteiniclasticum marinus sp. nov., isolated from tidal flat sediment.</title>
        <authorList>
            <person name="Namirimu T."/>
            <person name="Yang J.-A."/>
            <person name="Yang S.-H."/>
            <person name="Kim Y.-J."/>
            <person name="Kwon K.K."/>
        </authorList>
    </citation>
    <scope>NUCLEOTIDE SEQUENCE</scope>
    <source>
        <strain evidence="2">SCR006</strain>
    </source>
</reference>